<feature type="domain" description="CxC2-like cysteine cluster KDZ transposase-associated" evidence="1">
    <location>
        <begin position="75"/>
        <end position="180"/>
    </location>
</feature>
<dbReference type="OMA" id="DCATESH"/>
<feature type="non-terminal residue" evidence="2">
    <location>
        <position position="929"/>
    </location>
</feature>
<evidence type="ECO:0000313" key="2">
    <source>
        <dbReference type="EMBL" id="EIM79839.1"/>
    </source>
</evidence>
<dbReference type="RefSeq" id="XP_007311037.1">
    <property type="nucleotide sequence ID" value="XM_007310975.1"/>
</dbReference>
<dbReference type="GeneID" id="18804659"/>
<dbReference type="CDD" id="cd19757">
    <property type="entry name" value="Bbox1"/>
    <property type="match status" value="1"/>
</dbReference>
<dbReference type="PANTHER" id="PTHR33096:SF1">
    <property type="entry name" value="CXC1-LIKE CYSTEINE CLUSTER ASSOCIATED WITH KDZ TRANSPOSASES DOMAIN-CONTAINING PROTEIN"/>
    <property type="match status" value="1"/>
</dbReference>
<dbReference type="Pfam" id="PF18803">
    <property type="entry name" value="CxC2"/>
    <property type="match status" value="1"/>
</dbReference>
<feature type="non-terminal residue" evidence="2">
    <location>
        <position position="1"/>
    </location>
</feature>
<protein>
    <recommendedName>
        <fullName evidence="1">CxC2-like cysteine cluster KDZ transposase-associated domain-containing protein</fullName>
    </recommendedName>
</protein>
<dbReference type="Proteomes" id="UP000053927">
    <property type="component" value="Unassembled WGS sequence"/>
</dbReference>
<dbReference type="eggNOG" id="ENOG502SJXV">
    <property type="taxonomic scope" value="Eukaryota"/>
</dbReference>
<dbReference type="InterPro" id="IPR040521">
    <property type="entry name" value="KDZ"/>
</dbReference>
<proteinExistence type="predicted"/>
<dbReference type="Pfam" id="PF18758">
    <property type="entry name" value="KDZ"/>
    <property type="match status" value="1"/>
</dbReference>
<dbReference type="EMBL" id="JH687401">
    <property type="protein sequence ID" value="EIM79839.1"/>
    <property type="molecule type" value="Genomic_DNA"/>
</dbReference>
<name>R7RWX6_STEHR</name>
<dbReference type="OrthoDB" id="2682806at2759"/>
<keyword evidence="3" id="KW-1185">Reference proteome</keyword>
<evidence type="ECO:0000313" key="3">
    <source>
        <dbReference type="Proteomes" id="UP000053927"/>
    </source>
</evidence>
<dbReference type="KEGG" id="shs:STEHIDRAFT_43055"/>
<organism evidence="2 3">
    <name type="scientific">Stereum hirsutum (strain FP-91666)</name>
    <name type="common">White-rot fungus</name>
    <dbReference type="NCBI Taxonomy" id="721885"/>
    <lineage>
        <taxon>Eukaryota</taxon>
        <taxon>Fungi</taxon>
        <taxon>Dikarya</taxon>
        <taxon>Basidiomycota</taxon>
        <taxon>Agaricomycotina</taxon>
        <taxon>Agaricomycetes</taxon>
        <taxon>Russulales</taxon>
        <taxon>Stereaceae</taxon>
        <taxon>Stereum</taxon>
    </lineage>
</organism>
<dbReference type="PANTHER" id="PTHR33096">
    <property type="entry name" value="CXC2 DOMAIN-CONTAINING PROTEIN"/>
    <property type="match status" value="1"/>
</dbReference>
<sequence>YRQEYLDELLRREGRSFGCGRKTCQKCGSESKLYRCRDCSGTGMYCAGCTVAAHAVAPLHIVEEWTGAFFQKTRLSALGLRISLGHDVGCSCSLLQPGTKNFIVIHTNGIHQVSVDFCGCPQCPERWRQLIRFGFYPATPIDPQTCATIEVMRQFQVLNLQGKISVFDFYQGLVRLTDGYGIEPLPDRRPSFALMVQEWRNLLLLKRAARGHATSGVDGTRLGELAIPCRACPIPGENVPADLTSIPTEDAWLYRLMLAHDANFRLKGRLRKTEVSDVSLTNGLAYFVEERAYKEYLASAGDGGGEISNCVSFHAMTSANNKGASNLASTGVGGVCCGRHEVVRPNGIGDLQKGERYANMDYIFLASIIGIAILTLIASYDIGCQWSVHFFSRVASMPDYLQLSPTLINIYFVVPAFHLEAHIDKCKPLFSPRYLRGLAQTEFEAIKRIWAILKGAAASLKEMRPGHRRDTLDDFCGYANWTKTTRLGASLLKKMVGAIPSCITHRRALEGFEENIRKASPETLEGWVQMYEAWLVSQDKSKNCPFVAPRNELTIGEVRLRLAQEEHERGVSAVRGRDDSGEAALIVLGMEIEVAQAQLQVDLKGYTRATHLQRAELEDRRNSLFRRIQKLRDMQETHMPGLRIRLELSEEDFKGKRASSETIPLHLPSSLPPALRSVLCSGTLLDSERRLREAEAFDALEGLRNQLRTKTFMGRFKTANITGQRQGTRARALLSGVDVRIFLLKHRYRRARAALMGLVGVEQWRVQGLSSRLQELKDEDVRGLGDAVLKEAEKVSVEFAQQQADAGLRTLQTIRTLKGHSQGSRTLSWIWTTVSMGEDGTDPGLNDALRVEWAKAKARAERWTEEVQLVQEEMRRTIEYCKFKAEWWRSRSALRRDASPELADGLAAYAFEHADLEERFAADLERRWD</sequence>
<reference evidence="3" key="1">
    <citation type="journal article" date="2012" name="Science">
        <title>The Paleozoic origin of enzymatic lignin decomposition reconstructed from 31 fungal genomes.</title>
        <authorList>
            <person name="Floudas D."/>
            <person name="Binder M."/>
            <person name="Riley R."/>
            <person name="Barry K."/>
            <person name="Blanchette R.A."/>
            <person name="Henrissat B."/>
            <person name="Martinez A.T."/>
            <person name="Otillar R."/>
            <person name="Spatafora J.W."/>
            <person name="Yadav J.S."/>
            <person name="Aerts A."/>
            <person name="Benoit I."/>
            <person name="Boyd A."/>
            <person name="Carlson A."/>
            <person name="Copeland A."/>
            <person name="Coutinho P.M."/>
            <person name="de Vries R.P."/>
            <person name="Ferreira P."/>
            <person name="Findley K."/>
            <person name="Foster B."/>
            <person name="Gaskell J."/>
            <person name="Glotzer D."/>
            <person name="Gorecki P."/>
            <person name="Heitman J."/>
            <person name="Hesse C."/>
            <person name="Hori C."/>
            <person name="Igarashi K."/>
            <person name="Jurgens J.A."/>
            <person name="Kallen N."/>
            <person name="Kersten P."/>
            <person name="Kohler A."/>
            <person name="Kuees U."/>
            <person name="Kumar T.K.A."/>
            <person name="Kuo A."/>
            <person name="LaButti K."/>
            <person name="Larrondo L.F."/>
            <person name="Lindquist E."/>
            <person name="Ling A."/>
            <person name="Lombard V."/>
            <person name="Lucas S."/>
            <person name="Lundell T."/>
            <person name="Martin R."/>
            <person name="McLaughlin D.J."/>
            <person name="Morgenstern I."/>
            <person name="Morin E."/>
            <person name="Murat C."/>
            <person name="Nagy L.G."/>
            <person name="Nolan M."/>
            <person name="Ohm R.A."/>
            <person name="Patyshakuliyeva A."/>
            <person name="Rokas A."/>
            <person name="Ruiz-Duenas F.J."/>
            <person name="Sabat G."/>
            <person name="Salamov A."/>
            <person name="Samejima M."/>
            <person name="Schmutz J."/>
            <person name="Slot J.C."/>
            <person name="St John F."/>
            <person name="Stenlid J."/>
            <person name="Sun H."/>
            <person name="Sun S."/>
            <person name="Syed K."/>
            <person name="Tsang A."/>
            <person name="Wiebenga A."/>
            <person name="Young D."/>
            <person name="Pisabarro A."/>
            <person name="Eastwood D.C."/>
            <person name="Martin F."/>
            <person name="Cullen D."/>
            <person name="Grigoriev I.V."/>
            <person name="Hibbett D.S."/>
        </authorList>
    </citation>
    <scope>NUCLEOTIDE SEQUENCE [LARGE SCALE GENOMIC DNA]</scope>
    <source>
        <strain evidence="3">FP-91666</strain>
    </source>
</reference>
<dbReference type="InterPro" id="IPR041457">
    <property type="entry name" value="CxC2_KDZ-assoc"/>
</dbReference>
<evidence type="ECO:0000259" key="1">
    <source>
        <dbReference type="Pfam" id="PF18803"/>
    </source>
</evidence>
<dbReference type="AlphaFoldDB" id="R7RWX6"/>
<accession>R7RWX6</accession>
<gene>
    <name evidence="2" type="ORF">STEHIDRAFT_43055</name>
</gene>